<dbReference type="Proteomes" id="UP000193411">
    <property type="component" value="Unassembled WGS sequence"/>
</dbReference>
<dbReference type="OrthoDB" id="568194at2759"/>
<name>A0A1Y2HA79_9FUNG</name>
<feature type="domain" description="SCP" evidence="1">
    <location>
        <begin position="12"/>
        <end position="142"/>
    </location>
</feature>
<dbReference type="PANTHER" id="PTHR31157:SF1">
    <property type="entry name" value="SCP DOMAIN-CONTAINING PROTEIN"/>
    <property type="match status" value="1"/>
</dbReference>
<gene>
    <name evidence="2" type="ORF">BCR44DRAFT_49694</name>
</gene>
<evidence type="ECO:0000259" key="1">
    <source>
        <dbReference type="Pfam" id="PF00188"/>
    </source>
</evidence>
<dbReference type="InterPro" id="IPR035940">
    <property type="entry name" value="CAP_sf"/>
</dbReference>
<evidence type="ECO:0000313" key="2">
    <source>
        <dbReference type="EMBL" id="ORZ31488.1"/>
    </source>
</evidence>
<dbReference type="PANTHER" id="PTHR31157">
    <property type="entry name" value="SCP DOMAIN-CONTAINING PROTEIN"/>
    <property type="match status" value="1"/>
</dbReference>
<keyword evidence="3" id="KW-1185">Reference proteome</keyword>
<organism evidence="2 3">
    <name type="scientific">Catenaria anguillulae PL171</name>
    <dbReference type="NCBI Taxonomy" id="765915"/>
    <lineage>
        <taxon>Eukaryota</taxon>
        <taxon>Fungi</taxon>
        <taxon>Fungi incertae sedis</taxon>
        <taxon>Blastocladiomycota</taxon>
        <taxon>Blastocladiomycetes</taxon>
        <taxon>Blastocladiales</taxon>
        <taxon>Catenariaceae</taxon>
        <taxon>Catenaria</taxon>
    </lineage>
</organism>
<dbReference type="CDD" id="cd05379">
    <property type="entry name" value="CAP_bacterial"/>
    <property type="match status" value="1"/>
</dbReference>
<dbReference type="Gene3D" id="3.40.33.10">
    <property type="entry name" value="CAP"/>
    <property type="match status" value="1"/>
</dbReference>
<reference evidence="2 3" key="1">
    <citation type="submission" date="2016-07" db="EMBL/GenBank/DDBJ databases">
        <title>Pervasive Adenine N6-methylation of Active Genes in Fungi.</title>
        <authorList>
            <consortium name="DOE Joint Genome Institute"/>
            <person name="Mondo S.J."/>
            <person name="Dannebaum R.O."/>
            <person name="Kuo R.C."/>
            <person name="Labutti K."/>
            <person name="Haridas S."/>
            <person name="Kuo A."/>
            <person name="Salamov A."/>
            <person name="Ahrendt S.R."/>
            <person name="Lipzen A."/>
            <person name="Sullivan W."/>
            <person name="Andreopoulos W.B."/>
            <person name="Clum A."/>
            <person name="Lindquist E."/>
            <person name="Daum C."/>
            <person name="Ramamoorthy G.K."/>
            <person name="Gryganskyi A."/>
            <person name="Culley D."/>
            <person name="Magnuson J.K."/>
            <person name="James T.Y."/>
            <person name="O'Malley M.A."/>
            <person name="Stajich J.E."/>
            <person name="Spatafora J.W."/>
            <person name="Visel A."/>
            <person name="Grigoriev I.V."/>
        </authorList>
    </citation>
    <scope>NUCLEOTIDE SEQUENCE [LARGE SCALE GENOMIC DNA]</scope>
    <source>
        <strain evidence="2 3">PL171</strain>
    </source>
</reference>
<accession>A0A1Y2HA79</accession>
<protein>
    <recommendedName>
        <fullName evidence="1">SCP domain-containing protein</fullName>
    </recommendedName>
</protein>
<proteinExistence type="predicted"/>
<sequence length="154" mass="16607">MKGVDPRLAEGLKLVNDFRAQNGRAPLCLEQRMVNAAMLHSQDMARRRVMSHIGSDGSSPVDRIRRTGFPMSIGGAENVVHGSLAPGSTLDFVRMTGPMSMWVNSVPHRENLLTNAQFLGIGVANGGCSFGSDQCAYWTLNFASSAQPVQCLTV</sequence>
<dbReference type="AlphaFoldDB" id="A0A1Y2HA79"/>
<dbReference type="Pfam" id="PF00188">
    <property type="entry name" value="CAP"/>
    <property type="match status" value="1"/>
</dbReference>
<dbReference type="SUPFAM" id="SSF55797">
    <property type="entry name" value="PR-1-like"/>
    <property type="match status" value="1"/>
</dbReference>
<comment type="caution">
    <text evidence="2">The sequence shown here is derived from an EMBL/GenBank/DDBJ whole genome shotgun (WGS) entry which is preliminary data.</text>
</comment>
<dbReference type="STRING" id="765915.A0A1Y2HA79"/>
<evidence type="ECO:0000313" key="3">
    <source>
        <dbReference type="Proteomes" id="UP000193411"/>
    </source>
</evidence>
<dbReference type="InterPro" id="IPR014044">
    <property type="entry name" value="CAP_dom"/>
</dbReference>
<dbReference type="EMBL" id="MCFL01000059">
    <property type="protein sequence ID" value="ORZ31488.1"/>
    <property type="molecule type" value="Genomic_DNA"/>
</dbReference>